<protein>
    <submittedName>
        <fullName evidence="6">LD-carboxypeptidase</fullName>
    </submittedName>
</protein>
<dbReference type="InterPro" id="IPR027461">
    <property type="entry name" value="Carboxypeptidase_A_C_sf"/>
</dbReference>
<feature type="active site" description="Nucleophile" evidence="3">
    <location>
        <position position="107"/>
    </location>
</feature>
<dbReference type="PIRSF" id="PIRSF028757">
    <property type="entry name" value="LD-carboxypeptidase"/>
    <property type="match status" value="1"/>
</dbReference>
<feature type="active site" description="Charge relay system" evidence="3">
    <location>
        <position position="270"/>
    </location>
</feature>
<comment type="caution">
    <text evidence="6">The sequence shown here is derived from an EMBL/GenBank/DDBJ whole genome shotgun (WGS) entry which is preliminary data.</text>
</comment>
<dbReference type="InterPro" id="IPR040921">
    <property type="entry name" value="Peptidase_S66C"/>
</dbReference>
<comment type="similarity">
    <text evidence="1">Belongs to the peptidase S66 family.</text>
</comment>
<evidence type="ECO:0000256" key="2">
    <source>
        <dbReference type="ARBA" id="ARBA00022801"/>
    </source>
</evidence>
<feature type="domain" description="LD-carboxypeptidase C-terminal" evidence="5">
    <location>
        <begin position="171"/>
        <end position="285"/>
    </location>
</feature>
<dbReference type="PANTHER" id="PTHR30237">
    <property type="entry name" value="MURAMOYLTETRAPEPTIDE CARBOXYPEPTIDASE"/>
    <property type="match status" value="1"/>
</dbReference>
<dbReference type="AlphaFoldDB" id="A0A3E2NDH8"/>
<dbReference type="InterPro" id="IPR003507">
    <property type="entry name" value="S66_fam"/>
</dbReference>
<dbReference type="GO" id="GO:0016787">
    <property type="term" value="F:hydrolase activity"/>
    <property type="evidence" value="ECO:0007669"/>
    <property type="project" value="UniProtKB-KW"/>
</dbReference>
<dbReference type="InterPro" id="IPR027478">
    <property type="entry name" value="LdcA_N"/>
</dbReference>
<organism evidence="6 7">
    <name type="scientific">Lacrimispora amygdalina</name>
    <dbReference type="NCBI Taxonomy" id="253257"/>
    <lineage>
        <taxon>Bacteria</taxon>
        <taxon>Bacillati</taxon>
        <taxon>Bacillota</taxon>
        <taxon>Clostridia</taxon>
        <taxon>Lachnospirales</taxon>
        <taxon>Lachnospiraceae</taxon>
        <taxon>Lacrimispora</taxon>
    </lineage>
</organism>
<dbReference type="Gene3D" id="3.40.50.10740">
    <property type="entry name" value="Class I glutamine amidotransferase-like"/>
    <property type="match status" value="1"/>
</dbReference>
<dbReference type="PANTHER" id="PTHR30237:SF5">
    <property type="entry name" value="CARBOXYPEPTIDASE VC_A0337-RELATED"/>
    <property type="match status" value="1"/>
</dbReference>
<reference evidence="6 7" key="1">
    <citation type="submission" date="2018-07" db="EMBL/GenBank/DDBJ databases">
        <title>New species, Clostridium PI-S10-A1B.</title>
        <authorList>
            <person name="Krishna G."/>
            <person name="Summeta K."/>
            <person name="Shikha S."/>
            <person name="Prabhu P.B."/>
            <person name="Suresh K."/>
        </authorList>
    </citation>
    <scope>NUCLEOTIDE SEQUENCE [LARGE SCALE GENOMIC DNA]</scope>
    <source>
        <strain evidence="6 7">PI-S10-A1B</strain>
    </source>
</reference>
<dbReference type="Pfam" id="PF02016">
    <property type="entry name" value="Peptidase_S66"/>
    <property type="match status" value="1"/>
</dbReference>
<feature type="domain" description="LD-carboxypeptidase N-terminal" evidence="4">
    <location>
        <begin position="12"/>
        <end position="127"/>
    </location>
</feature>
<dbReference type="SUPFAM" id="SSF141986">
    <property type="entry name" value="LD-carboxypeptidase A C-terminal domain-like"/>
    <property type="match status" value="1"/>
</dbReference>
<feature type="active site" description="Charge relay system" evidence="3">
    <location>
        <position position="204"/>
    </location>
</feature>
<dbReference type="SUPFAM" id="SSF52317">
    <property type="entry name" value="Class I glutamine amidotransferase-like"/>
    <property type="match status" value="1"/>
</dbReference>
<dbReference type="OrthoDB" id="9807329at2"/>
<evidence type="ECO:0000256" key="3">
    <source>
        <dbReference type="PIRSR" id="PIRSR028757-1"/>
    </source>
</evidence>
<dbReference type="Proteomes" id="UP000260680">
    <property type="component" value="Unassembled WGS sequence"/>
</dbReference>
<dbReference type="EMBL" id="QOHO01000029">
    <property type="protein sequence ID" value="RFZ79034.1"/>
    <property type="molecule type" value="Genomic_DNA"/>
</dbReference>
<name>A0A3E2NDH8_9FIRM</name>
<dbReference type="InterPro" id="IPR029062">
    <property type="entry name" value="Class_I_gatase-like"/>
</dbReference>
<dbReference type="InterPro" id="IPR040449">
    <property type="entry name" value="Peptidase_S66_N"/>
</dbReference>
<evidence type="ECO:0000256" key="1">
    <source>
        <dbReference type="ARBA" id="ARBA00010233"/>
    </source>
</evidence>
<dbReference type="Gene3D" id="3.50.30.60">
    <property type="entry name" value="LD-carboxypeptidase A C-terminal domain-like"/>
    <property type="match status" value="1"/>
</dbReference>
<dbReference type="Pfam" id="PF17676">
    <property type="entry name" value="Peptidase_S66C"/>
    <property type="match status" value="1"/>
</dbReference>
<evidence type="ECO:0000313" key="7">
    <source>
        <dbReference type="Proteomes" id="UP000260680"/>
    </source>
</evidence>
<evidence type="ECO:0000259" key="5">
    <source>
        <dbReference type="Pfam" id="PF17676"/>
    </source>
</evidence>
<evidence type="ECO:0000259" key="4">
    <source>
        <dbReference type="Pfam" id="PF02016"/>
    </source>
</evidence>
<dbReference type="RefSeq" id="WP_117416970.1">
    <property type="nucleotide sequence ID" value="NZ_QOHO01000029.1"/>
</dbReference>
<keyword evidence="2" id="KW-0378">Hydrolase</keyword>
<evidence type="ECO:0000313" key="6">
    <source>
        <dbReference type="EMBL" id="RFZ79034.1"/>
    </source>
</evidence>
<accession>A0A3E2NDH8</accession>
<sequence length="296" mass="33274">MNPSRLKIGDTIGIISPCHTADQERYAPFLAGIKKLGYQVKEGSNLYKNTYGYAASEQERADDFNNMILDPEVKMILFGGGNVGNEFLPAINFQAIKDNPKIICSYSNGTTILNTVYAQTGLTVYYGQFPGVFKDLNNYNLKQFQAHFTGETPSVFEKNSKWKAINEGACEGTLIGGYTTRFAYLIGNKYFSFDKRKDYILFLENYEAFNEPSEISAHLAQIEQHEIIEHVKGLLFGHYSESINQELTDVLIRFGKKNGIPVMSCDDFGHGRNHGILPIGIRARLDTGKKTLEFID</sequence>
<gene>
    <name evidence="6" type="ORF">DS742_10580</name>
</gene>
<proteinExistence type="inferred from homology"/>